<evidence type="ECO:0000313" key="2">
    <source>
        <dbReference type="Proteomes" id="UP000653076"/>
    </source>
</evidence>
<proteinExistence type="predicted"/>
<dbReference type="Proteomes" id="UP000653076">
    <property type="component" value="Unassembled WGS sequence"/>
</dbReference>
<accession>A0ABQ4JMS7</accession>
<name>A0ABQ4JMS7_9ACTN</name>
<dbReference type="EMBL" id="BOPC01000157">
    <property type="protein sequence ID" value="GIJ30809.1"/>
    <property type="molecule type" value="Genomic_DNA"/>
</dbReference>
<protein>
    <submittedName>
        <fullName evidence="1">Uncharacterized protein</fullName>
    </submittedName>
</protein>
<organism evidence="1 2">
    <name type="scientific">Micromonospora qiuiae</name>
    <dbReference type="NCBI Taxonomy" id="502268"/>
    <lineage>
        <taxon>Bacteria</taxon>
        <taxon>Bacillati</taxon>
        <taxon>Actinomycetota</taxon>
        <taxon>Actinomycetes</taxon>
        <taxon>Micromonosporales</taxon>
        <taxon>Micromonosporaceae</taxon>
        <taxon>Micromonospora</taxon>
    </lineage>
</organism>
<gene>
    <name evidence="1" type="ORF">Vqi01_59710</name>
</gene>
<reference evidence="1 2" key="1">
    <citation type="submission" date="2021-01" db="EMBL/GenBank/DDBJ databases">
        <title>Whole genome shotgun sequence of Verrucosispora qiuiae NBRC 106684.</title>
        <authorList>
            <person name="Komaki H."/>
            <person name="Tamura T."/>
        </authorList>
    </citation>
    <scope>NUCLEOTIDE SEQUENCE [LARGE SCALE GENOMIC DNA]</scope>
    <source>
        <strain evidence="1 2">NBRC 106684</strain>
    </source>
</reference>
<evidence type="ECO:0000313" key="1">
    <source>
        <dbReference type="EMBL" id="GIJ30809.1"/>
    </source>
</evidence>
<keyword evidence="2" id="KW-1185">Reference proteome</keyword>
<comment type="caution">
    <text evidence="1">The sequence shown here is derived from an EMBL/GenBank/DDBJ whole genome shotgun (WGS) entry which is preliminary data.</text>
</comment>
<sequence length="407" mass="45579">MTPPPQRTGRPAYGLASLEEGTQGAKLSFRFDAELDAAEYRELEEALKPVLRLGVRDVFKLVARSYEEIESLNTYYLRLFGLPRERGRIQPREAATGFMSSCVNWLNVVRLFLDHEETWLKRTFGETSTNFVDFKSACSRAFDSSIAYRFLYKLRNYTTHCGLPISSVNLDAPTEEERAAGLHQRISFRLNRDDLLRDFSWGAKVRADLAAMEPAFELLPLIRQAMPHLDNILQITVATDVRECLQALPVVRRYLDRMTVETAQPCLLRLTPNDLGGYQISPMLLPMDAIAKLETVDPAGDLLAPFRRTGGLVRPGPPTMSPEGRYRMKRGSLVLSAHLHEGGPSPAFFNTVNQLIDEDGDIEPVLTGTINLGMTLLHLASMATNTTPQSILASFGEGDEDRARHQP</sequence>